<evidence type="ECO:0008006" key="5">
    <source>
        <dbReference type="Google" id="ProtNLM"/>
    </source>
</evidence>
<feature type="compositionally biased region" description="Basic and acidic residues" evidence="1">
    <location>
        <begin position="61"/>
        <end position="70"/>
    </location>
</feature>
<dbReference type="EMBL" id="BLBS01000030">
    <property type="protein sequence ID" value="GET88689.1"/>
    <property type="molecule type" value="Genomic_DNA"/>
</dbReference>
<dbReference type="Proteomes" id="UP000419144">
    <property type="component" value="Unassembled WGS sequence"/>
</dbReference>
<accession>A0A640KMM1</accession>
<keyword evidence="2" id="KW-1133">Transmembrane helix</keyword>
<evidence type="ECO:0000256" key="2">
    <source>
        <dbReference type="SAM" id="Phobius"/>
    </source>
</evidence>
<feature type="transmembrane region" description="Helical" evidence="2">
    <location>
        <begin position="792"/>
        <end position="814"/>
    </location>
</feature>
<gene>
    <name evidence="3" type="ORF">LtaPh_2304800</name>
</gene>
<feature type="compositionally biased region" description="Polar residues" evidence="1">
    <location>
        <begin position="428"/>
        <end position="450"/>
    </location>
</feature>
<evidence type="ECO:0000256" key="1">
    <source>
        <dbReference type="SAM" id="MobiDB-lite"/>
    </source>
</evidence>
<feature type="region of interest" description="Disordered" evidence="1">
    <location>
        <begin position="428"/>
        <end position="488"/>
    </location>
</feature>
<keyword evidence="2" id="KW-0472">Membrane</keyword>
<evidence type="ECO:0000313" key="3">
    <source>
        <dbReference type="EMBL" id="GET88689.1"/>
    </source>
</evidence>
<feature type="region of interest" description="Disordered" evidence="1">
    <location>
        <begin position="236"/>
        <end position="265"/>
    </location>
</feature>
<feature type="region of interest" description="Disordered" evidence="1">
    <location>
        <begin position="58"/>
        <end position="110"/>
    </location>
</feature>
<keyword evidence="2" id="KW-0812">Transmembrane</keyword>
<dbReference type="VEuPathDB" id="TriTrypDB:LtaPh_2304800"/>
<comment type="caution">
    <text evidence="3">The sequence shown here is derived from an EMBL/GenBank/DDBJ whole genome shotgun (WGS) entry which is preliminary data.</text>
</comment>
<dbReference type="OrthoDB" id="265333at2759"/>
<reference evidence="3" key="1">
    <citation type="submission" date="2019-11" db="EMBL/GenBank/DDBJ databases">
        <title>Leishmania tarentolae CDS.</title>
        <authorList>
            <person name="Goto Y."/>
            <person name="Yamagishi J."/>
        </authorList>
    </citation>
    <scope>NUCLEOTIDE SEQUENCE [LARGE SCALE GENOMIC DNA]</scope>
    <source>
        <strain evidence="3">Parrot Tar II</strain>
    </source>
</reference>
<protein>
    <recommendedName>
        <fullName evidence="5">Transmembrane protein</fullName>
    </recommendedName>
</protein>
<keyword evidence="4" id="KW-1185">Reference proteome</keyword>
<name>A0A640KMM1_LEITA</name>
<proteinExistence type="predicted"/>
<sequence>MHPHSLSQSNANVPTIVSRPTTCTQMTMADASQNSPSSRLSSRSHALPVAIRITHRSAATKLERSREHTPFKQGVSGNSSTHGTPPRRTSASRASVTRERSRSGMPLPKKLSLRQPMSYSVFLFDAHPLRVPSNTCLRSRLAETKLQQRLHTSCCDHDAPSVVTTGNCIPKLSSSNVRAVVENANEPFAEYARPSTASSNSSVAMPKAPRCLPTIVTQLPDIARTPPTIFAVVPRNRNDAARHTSSPLRVSPAPRRRSQPGLTYSPPPYNCTTAIPVSHEIPTVSTFLLPYCSDAQLRGLFAALLVRAGGTTWSVHENILPFLAARQHRIMPVASWQVSAFFGFTRHSDGDIYETERSSSASDPPGETAFSGGSWTNAEMSRFASQLCYWFVYVGILGCGEDMCWATLLMPLGSTTVPSRLIDVPTIYKTSGSSPPRSSVEGHSSPSVHSPTPEKQFLSPAPLSPLRHPPCVSSSTLGGDANEKGSLNSTVMYGTNQLESSTLDVVTTSTPTSVEFRAVVEAPPVVQEGTFVRGYKFLQTLLGKRGEQLADIKNDPMATAVRALCAAAGTGNGANVSPRDSVDRLSETLPPEAHLLYRRVLFYLRLHAFLREICAYLCAHERPPWQRESCIVASIISSRLRDMASRLSSKAPLVKKTAMTANSETSTGSGGRWGRLRDTLSQGVLHGAILAVPNIGAANSLKALFVLRHAGATRLVLHAAEGLPSAAGAIGQSSASASSISYDAPTLESGRGARLPAQLLRLFPLPRWSPLTQPGTALHKHLTTFDLVASRALGFALAWVALISCLFISGAHVLRTSRWVASLENRASGDTGHQPNILCRTWVHNLVEHCWTMLLLTCTARVAHHAGEVVASIEVMHTIVTSQSAALASESDGWLQEAWALQASSVVAAQAVQRCVQRLRLVCNAVDGGDGAPLGRRHALTHGMVRRCWRRVFAMALIPCAVEAFFSPSRYVVLAVVVMVAFGASVLHVCEARQQRRRALSWWLSCQASTAESFADELLRTAGAQCSEALSRGVDGIEQRGSVARPLLPANPTVVQLLCTISLPVLEELAKVACLVEWSEGRLLPVHDGNAVHGPAKLSALPIQWFWETVCGHAAPTYADDMSSAVVVETTMQTCRRALEAEQKQRGAAPLSVAEAVAAVLPWTLDYEAVPLQSTSALEGWYDYQVDEVLAPFFTAAAGEASGVAFGEPRGDFSPLHSFVSQRNGAKDAAIPLDVKLRRLPYLSQLQSRLVVCTAFVLASLRVAPRAMGTAGRCSSASFPGCVGESTLGLLTHLVHTQMYVESSPPHRKDSEAVSATQWRRAAKRTRDALMFLQQVTLSTQQREAHNTPSRRAHTLVLPWLLHELFR</sequence>
<feature type="transmembrane region" description="Helical" evidence="2">
    <location>
        <begin position="948"/>
        <end position="966"/>
    </location>
</feature>
<evidence type="ECO:0000313" key="4">
    <source>
        <dbReference type="Proteomes" id="UP000419144"/>
    </source>
</evidence>
<organism evidence="3 4">
    <name type="scientific">Leishmania tarentolae</name>
    <name type="common">Sauroleishmania tarentolae</name>
    <dbReference type="NCBI Taxonomy" id="5689"/>
    <lineage>
        <taxon>Eukaryota</taxon>
        <taxon>Discoba</taxon>
        <taxon>Euglenozoa</taxon>
        <taxon>Kinetoplastea</taxon>
        <taxon>Metakinetoplastina</taxon>
        <taxon>Trypanosomatida</taxon>
        <taxon>Trypanosomatidae</taxon>
        <taxon>Leishmaniinae</taxon>
        <taxon>Leishmania</taxon>
        <taxon>lizard Leishmania</taxon>
    </lineage>
</organism>
<feature type="transmembrane region" description="Helical" evidence="2">
    <location>
        <begin position="972"/>
        <end position="990"/>
    </location>
</feature>